<reference evidence="1 2" key="1">
    <citation type="submission" date="2024-09" db="EMBL/GenBank/DDBJ databases">
        <authorList>
            <person name="Sun Q."/>
            <person name="Mori K."/>
        </authorList>
    </citation>
    <scope>NUCLEOTIDE SEQUENCE [LARGE SCALE GENOMIC DNA]</scope>
    <source>
        <strain evidence="1 2">JCM 12763</strain>
    </source>
</reference>
<organism evidence="1 2">
    <name type="scientific">Ornithinimicrobium kibberense</name>
    <dbReference type="NCBI Taxonomy" id="282060"/>
    <lineage>
        <taxon>Bacteria</taxon>
        <taxon>Bacillati</taxon>
        <taxon>Actinomycetota</taxon>
        <taxon>Actinomycetes</taxon>
        <taxon>Micrococcales</taxon>
        <taxon>Ornithinimicrobiaceae</taxon>
        <taxon>Ornithinimicrobium</taxon>
    </lineage>
</organism>
<dbReference type="Proteomes" id="UP001589613">
    <property type="component" value="Unassembled WGS sequence"/>
</dbReference>
<evidence type="ECO:0000313" key="2">
    <source>
        <dbReference type="Proteomes" id="UP001589613"/>
    </source>
</evidence>
<gene>
    <name evidence="1" type="ORF">ACFFN0_07955</name>
</gene>
<keyword evidence="2" id="KW-1185">Reference proteome</keyword>
<dbReference type="RefSeq" id="WP_141337128.1">
    <property type="nucleotide sequence ID" value="NZ_JBHMAX010000015.1"/>
</dbReference>
<evidence type="ECO:0000313" key="1">
    <source>
        <dbReference type="EMBL" id="MFB9731975.1"/>
    </source>
</evidence>
<dbReference type="EMBL" id="JBHMAX010000015">
    <property type="protein sequence ID" value="MFB9731975.1"/>
    <property type="molecule type" value="Genomic_DNA"/>
</dbReference>
<comment type="caution">
    <text evidence="1">The sequence shown here is derived from an EMBL/GenBank/DDBJ whole genome shotgun (WGS) entry which is preliminary data.</text>
</comment>
<proteinExistence type="predicted"/>
<name>A0ABV5V2D2_9MICO</name>
<sequence>MPPLTSLDEVWAAPDYLQIESCAVLLLGADPGLLPTEEAAVEVAAPETSDPLVVVEDLLSTCTRLPPEGGPHTLPSPTLRAALIICPDAPHADLMRDELASRGEKES</sequence>
<accession>A0ABV5V2D2</accession>
<protein>
    <submittedName>
        <fullName evidence="1">Uncharacterized protein</fullName>
    </submittedName>
</protein>